<dbReference type="Gene3D" id="3.90.220.20">
    <property type="entry name" value="DNA methylase specificity domains"/>
    <property type="match status" value="2"/>
</dbReference>
<keyword evidence="7" id="KW-1185">Reference proteome</keyword>
<comment type="similarity">
    <text evidence="1">Belongs to the type-I restriction system S methylase family.</text>
</comment>
<dbReference type="InterPro" id="IPR044946">
    <property type="entry name" value="Restrct_endonuc_typeI_TRD_sf"/>
</dbReference>
<dbReference type="PANTHER" id="PTHR30408">
    <property type="entry name" value="TYPE-1 RESTRICTION ENZYME ECOKI SPECIFICITY PROTEIN"/>
    <property type="match status" value="1"/>
</dbReference>
<dbReference type="Proteomes" id="UP000267585">
    <property type="component" value="Unassembled WGS sequence"/>
</dbReference>
<evidence type="ECO:0000256" key="1">
    <source>
        <dbReference type="ARBA" id="ARBA00010923"/>
    </source>
</evidence>
<accession>A0A430JZC2</accession>
<keyword evidence="6" id="KW-0540">Nuclease</keyword>
<feature type="domain" description="Type I restriction modification DNA specificity" evidence="5">
    <location>
        <begin position="9"/>
        <end position="159"/>
    </location>
</feature>
<dbReference type="GO" id="GO:0009307">
    <property type="term" value="P:DNA restriction-modification system"/>
    <property type="evidence" value="ECO:0007669"/>
    <property type="project" value="UniProtKB-KW"/>
</dbReference>
<evidence type="ECO:0000313" key="6">
    <source>
        <dbReference type="EMBL" id="RTE52244.1"/>
    </source>
</evidence>
<dbReference type="InterPro" id="IPR052021">
    <property type="entry name" value="Type-I_RS_S_subunit"/>
</dbReference>
<feature type="coiled-coil region" evidence="4">
    <location>
        <begin position="148"/>
        <end position="175"/>
    </location>
</feature>
<dbReference type="PANTHER" id="PTHR30408:SF12">
    <property type="entry name" value="TYPE I RESTRICTION ENZYME MJAVIII SPECIFICITY SUBUNIT"/>
    <property type="match status" value="1"/>
</dbReference>
<evidence type="ECO:0000256" key="2">
    <source>
        <dbReference type="ARBA" id="ARBA00022747"/>
    </source>
</evidence>
<comment type="caution">
    <text evidence="6">The sequence shown here is derived from an EMBL/GenBank/DDBJ whole genome shotgun (WGS) entry which is preliminary data.</text>
</comment>
<dbReference type="Gene3D" id="1.10.287.1120">
    <property type="entry name" value="Bipartite methylase S protein"/>
    <property type="match status" value="1"/>
</dbReference>
<sequence>MENIGQYITKYRKGKVPKQLFENQEEGLLPYLSPDYLRRKSKPEFYAEPTEKVVEVEDGEVIVLWDGSNAGEIFISRKGILGSTMVKLEFNEDEIFKPYFSFSFEYLEYVLKAKTAGSGIPHADKGVIKKLDFFKPPKPEQTAIAIILSKVNANIEAVNKSVKAAEKLKKALMQNLLTGKLKPDGTWRKEDEFYEDEKFGKIPVGWQIIKGNKITDKITKGQSPKWQGFEYQDNGILFVTSENVRDGYIEVDSPKYLPIEFHNKIKNSQLQKEDILINIVGASIGRCAVFNLDVEYANTNQAVCVFRPNDENDSDFLAYYLQNGYTQQRLLGTQVETARANLSLGDFRKFKFIIPKSKDEQVLIAEKLNEVVSTIQSKQDKIKKLQRLKKSLMQNLLTGKVRLPKEFIAQFVNELEVTNTTTTA</sequence>
<reference evidence="6 7" key="1">
    <citation type="submission" date="2018-11" db="EMBL/GenBank/DDBJ databases">
        <title>Arenibacter aquaticus sp.nov., a marine bacterium isolated from surface seawater in the South China Sea.</title>
        <authorList>
            <person name="Guo J."/>
            <person name="Sun J."/>
        </authorList>
    </citation>
    <scope>NUCLEOTIDE SEQUENCE [LARGE SCALE GENOMIC DNA]</scope>
    <source>
        <strain evidence="6 7">GUO666</strain>
    </source>
</reference>
<keyword evidence="6" id="KW-0255">Endonuclease</keyword>
<dbReference type="GO" id="GO:0003677">
    <property type="term" value="F:DNA binding"/>
    <property type="evidence" value="ECO:0007669"/>
    <property type="project" value="UniProtKB-KW"/>
</dbReference>
<keyword evidence="6" id="KW-0378">Hydrolase</keyword>
<feature type="coiled-coil region" evidence="4">
    <location>
        <begin position="368"/>
        <end position="395"/>
    </location>
</feature>
<dbReference type="SUPFAM" id="SSF116734">
    <property type="entry name" value="DNA methylase specificity domain"/>
    <property type="match status" value="2"/>
</dbReference>
<dbReference type="GO" id="GO:0004519">
    <property type="term" value="F:endonuclease activity"/>
    <property type="evidence" value="ECO:0007669"/>
    <property type="project" value="UniProtKB-KW"/>
</dbReference>
<gene>
    <name evidence="6" type="ORF">EHW67_18850</name>
</gene>
<protein>
    <submittedName>
        <fullName evidence="6">Restriction endonuclease subunit S</fullName>
    </submittedName>
</protein>
<evidence type="ECO:0000313" key="7">
    <source>
        <dbReference type="Proteomes" id="UP000267585"/>
    </source>
</evidence>
<name>A0A430JZC2_9FLAO</name>
<evidence type="ECO:0000256" key="3">
    <source>
        <dbReference type="ARBA" id="ARBA00023125"/>
    </source>
</evidence>
<keyword evidence="3" id="KW-0238">DNA-binding</keyword>
<feature type="domain" description="Type I restriction modification DNA specificity" evidence="5">
    <location>
        <begin position="219"/>
        <end position="386"/>
    </location>
</feature>
<keyword evidence="2" id="KW-0680">Restriction system</keyword>
<proteinExistence type="inferred from homology"/>
<evidence type="ECO:0000256" key="4">
    <source>
        <dbReference type="SAM" id="Coils"/>
    </source>
</evidence>
<dbReference type="Pfam" id="PF01420">
    <property type="entry name" value="Methylase_S"/>
    <property type="match status" value="2"/>
</dbReference>
<dbReference type="OrthoDB" id="667970at2"/>
<evidence type="ECO:0000259" key="5">
    <source>
        <dbReference type="Pfam" id="PF01420"/>
    </source>
</evidence>
<dbReference type="RefSeq" id="WP_126163929.1">
    <property type="nucleotide sequence ID" value="NZ_RQPJ01000021.1"/>
</dbReference>
<dbReference type="InterPro" id="IPR000055">
    <property type="entry name" value="Restrct_endonuc_typeI_TRD"/>
</dbReference>
<organism evidence="6 7">
    <name type="scientific">Arenibacter aquaticus</name>
    <dbReference type="NCBI Taxonomy" id="2489054"/>
    <lineage>
        <taxon>Bacteria</taxon>
        <taxon>Pseudomonadati</taxon>
        <taxon>Bacteroidota</taxon>
        <taxon>Flavobacteriia</taxon>
        <taxon>Flavobacteriales</taxon>
        <taxon>Flavobacteriaceae</taxon>
        <taxon>Arenibacter</taxon>
    </lineage>
</organism>
<keyword evidence="4" id="KW-0175">Coiled coil</keyword>
<dbReference type="CDD" id="cd17246">
    <property type="entry name" value="RMtype1_S_SonII-TRD2-CR2_like"/>
    <property type="match status" value="1"/>
</dbReference>
<dbReference type="AlphaFoldDB" id="A0A430JZC2"/>
<dbReference type="EMBL" id="RQPJ01000021">
    <property type="protein sequence ID" value="RTE52244.1"/>
    <property type="molecule type" value="Genomic_DNA"/>
</dbReference>